<dbReference type="InterPro" id="IPR050985">
    <property type="entry name" value="Alpha-glycosidase_related"/>
</dbReference>
<dbReference type="Gene3D" id="2.70.98.60">
    <property type="entry name" value="alpha-galactosidase from lactobacil brevis"/>
    <property type="match status" value="1"/>
</dbReference>
<evidence type="ECO:0000256" key="2">
    <source>
        <dbReference type="ARBA" id="ARBA00012755"/>
    </source>
</evidence>
<dbReference type="AlphaFoldDB" id="A0A7X2PDX0"/>
<reference evidence="9 10" key="1">
    <citation type="submission" date="2019-08" db="EMBL/GenBank/DDBJ databases">
        <title>In-depth cultivation of the pig gut microbiome towards novel bacterial diversity and tailored functional studies.</title>
        <authorList>
            <person name="Wylensek D."/>
            <person name="Hitch T.C.A."/>
            <person name="Clavel T."/>
        </authorList>
    </citation>
    <scope>NUCLEOTIDE SEQUENCE [LARGE SCALE GENOMIC DNA]</scope>
    <source>
        <strain evidence="9 10">NM-380-WT-3C1</strain>
    </source>
</reference>
<dbReference type="InterPro" id="IPR031704">
    <property type="entry name" value="Glyco_hydro_36_N"/>
</dbReference>
<organism evidence="9 10">
    <name type="scientific">Bullifex porci</name>
    <dbReference type="NCBI Taxonomy" id="2606638"/>
    <lineage>
        <taxon>Bacteria</taxon>
        <taxon>Pseudomonadati</taxon>
        <taxon>Spirochaetota</taxon>
        <taxon>Spirochaetia</taxon>
        <taxon>Spirochaetales</taxon>
        <taxon>Spirochaetaceae</taxon>
        <taxon>Bullifex</taxon>
    </lineage>
</organism>
<sequence length="712" mass="80677">MIKVEGSLFTLSGDSYTYQMKVDDYKRLLHLYHGQTIEGDASTLLSLRDRGFSGSPYEAGTDRTYSYDYLPLELSVLGEGDFRTPSLVIEQEDGTISAAFRYVGYTLYKGSKKLENLPSVVIEDAECLEITLEEELSKAKLILTYIVKDSSLVRGLKLIASSKAITVTKALYSLDSLFGNLDVTYFEGRHCGERSRRRATINTGALTFTSRRGATSHQINNGFILSDSDATETSGNCFSLELLWSGSFTFFAQKDQYGGSRVALGAGSELFRYTLKDEELTLPELLITFSSNGFSELSIKNNRFIMNYIRRKNSSKLVNPVLLNNWEATYFDFTGEKLLAIAKEAKKLNCDLFVLDDGWFGKRNDDLSSLGDWFENKDKLKMDLSELSDKITKEDIAFGLWVEPEMVNEESLLYKKHPEWALKLLNKAPVRGRYQLVLDLSNNEVIEYIKAFLDDLITRGKLSYIKWDYNRFITDFYSSVTEVGKIEYKYMIGLYSIFEYLNVKYPDLIIEGCSGGGGRFDLGLIYYTPQSWLSDNTDAIERLDIEFGSSYLYPIATFGSHVSAVPNHQTHRTTPLYTRSSVAMLGSYGLELDPTKLSEDDKAEIKREISDYKKYASLIKDGDFYRLLDSNEASCCMVVSCDKSKALLIAVNRLSHGNPVDRYVKLNGLDETKSYKLNGKVYPGRLLINGGLLLPFTFQEDYEAVRLYIEEL</sequence>
<keyword evidence="3 5" id="KW-0378">Hydrolase</keyword>
<dbReference type="PANTHER" id="PTHR43053:SF3">
    <property type="entry name" value="ALPHA-GALACTOSIDASE C-RELATED"/>
    <property type="match status" value="1"/>
</dbReference>
<evidence type="ECO:0000256" key="5">
    <source>
        <dbReference type="PIRNR" id="PIRNR005536"/>
    </source>
</evidence>
<evidence type="ECO:0000313" key="10">
    <source>
        <dbReference type="Proteomes" id="UP000460549"/>
    </source>
</evidence>
<proteinExistence type="inferred from homology"/>
<dbReference type="InterPro" id="IPR002252">
    <property type="entry name" value="Glyco_hydro_36"/>
</dbReference>
<dbReference type="EC" id="3.2.1.22" evidence="2 5"/>
<dbReference type="PANTHER" id="PTHR43053">
    <property type="entry name" value="GLYCOSIDASE FAMILY 31"/>
    <property type="match status" value="1"/>
</dbReference>
<dbReference type="InterPro" id="IPR031705">
    <property type="entry name" value="Glyco_hydro_36_C"/>
</dbReference>
<dbReference type="Gene3D" id="3.20.20.70">
    <property type="entry name" value="Aldolase class I"/>
    <property type="match status" value="1"/>
</dbReference>
<feature type="active site" description="Proton donor" evidence="6">
    <location>
        <position position="535"/>
    </location>
</feature>
<evidence type="ECO:0000259" key="7">
    <source>
        <dbReference type="Pfam" id="PF16874"/>
    </source>
</evidence>
<evidence type="ECO:0000313" key="9">
    <source>
        <dbReference type="EMBL" id="MSU07094.1"/>
    </source>
</evidence>
<feature type="domain" description="Glycosyl hydrolase family 36 C-terminal" evidence="7">
    <location>
        <begin position="634"/>
        <end position="706"/>
    </location>
</feature>
<comment type="catalytic activity">
    <reaction evidence="1 5">
        <text>Hydrolysis of terminal, non-reducing alpha-D-galactose residues in alpha-D-galactosides, including galactose oligosaccharides, galactomannans and galactolipids.</text>
        <dbReference type="EC" id="3.2.1.22"/>
    </reaction>
</comment>
<comment type="caution">
    <text evidence="9">The sequence shown here is derived from an EMBL/GenBank/DDBJ whole genome shotgun (WGS) entry which is preliminary data.</text>
</comment>
<dbReference type="InterPro" id="IPR013785">
    <property type="entry name" value="Aldolase_TIM"/>
</dbReference>
<dbReference type="CDD" id="cd14791">
    <property type="entry name" value="GH36"/>
    <property type="match status" value="1"/>
</dbReference>
<dbReference type="Pfam" id="PF16874">
    <property type="entry name" value="Glyco_hydro_36C"/>
    <property type="match status" value="1"/>
</dbReference>
<dbReference type="InterPro" id="IPR017853">
    <property type="entry name" value="GH"/>
</dbReference>
<gene>
    <name evidence="9" type="ORF">FYJ80_10000</name>
</gene>
<dbReference type="InterPro" id="IPR013780">
    <property type="entry name" value="Glyco_hydro_b"/>
</dbReference>
<keyword evidence="4 5" id="KW-0326">Glycosidase</keyword>
<dbReference type="RefSeq" id="WP_154426518.1">
    <property type="nucleotide sequence ID" value="NZ_VUNN01000025.1"/>
</dbReference>
<dbReference type="PIRSF" id="PIRSF005536">
    <property type="entry name" value="Agal"/>
    <property type="match status" value="1"/>
</dbReference>
<evidence type="ECO:0000256" key="4">
    <source>
        <dbReference type="ARBA" id="ARBA00023295"/>
    </source>
</evidence>
<evidence type="ECO:0000256" key="1">
    <source>
        <dbReference type="ARBA" id="ARBA00001255"/>
    </source>
</evidence>
<dbReference type="SUPFAM" id="SSF51445">
    <property type="entry name" value="(Trans)glycosidases"/>
    <property type="match status" value="1"/>
</dbReference>
<dbReference type="InterPro" id="IPR038417">
    <property type="entry name" value="Alpga-gal_N_sf"/>
</dbReference>
<dbReference type="PRINTS" id="PR00743">
    <property type="entry name" value="GLHYDRLASE36"/>
</dbReference>
<dbReference type="GO" id="GO:0016052">
    <property type="term" value="P:carbohydrate catabolic process"/>
    <property type="evidence" value="ECO:0007669"/>
    <property type="project" value="InterPro"/>
</dbReference>
<evidence type="ECO:0000256" key="3">
    <source>
        <dbReference type="ARBA" id="ARBA00022801"/>
    </source>
</evidence>
<dbReference type="Pfam" id="PF16875">
    <property type="entry name" value="Glyco_hydro_36N"/>
    <property type="match status" value="1"/>
</dbReference>
<feature type="active site" description="Nucleophile" evidence="6">
    <location>
        <position position="468"/>
    </location>
</feature>
<comment type="similarity">
    <text evidence="5">Belongs to the glycosyl hydrolase.</text>
</comment>
<dbReference type="Proteomes" id="UP000460549">
    <property type="component" value="Unassembled WGS sequence"/>
</dbReference>
<dbReference type="FunFam" id="3.20.20.70:FF:000118">
    <property type="entry name" value="Alpha-galactosidase"/>
    <property type="match status" value="1"/>
</dbReference>
<accession>A0A7X2PDX0</accession>
<dbReference type="EMBL" id="VUNN01000025">
    <property type="protein sequence ID" value="MSU07094.1"/>
    <property type="molecule type" value="Genomic_DNA"/>
</dbReference>
<evidence type="ECO:0000259" key="8">
    <source>
        <dbReference type="Pfam" id="PF16875"/>
    </source>
</evidence>
<dbReference type="Gene3D" id="2.60.40.1180">
    <property type="entry name" value="Golgi alpha-mannosidase II"/>
    <property type="match status" value="1"/>
</dbReference>
<evidence type="ECO:0000256" key="6">
    <source>
        <dbReference type="PIRSR" id="PIRSR005536-1"/>
    </source>
</evidence>
<dbReference type="GO" id="GO:0004557">
    <property type="term" value="F:alpha-galactosidase activity"/>
    <property type="evidence" value="ECO:0007669"/>
    <property type="project" value="UniProtKB-UniRule"/>
</dbReference>
<name>A0A7X2PDX0_9SPIO</name>
<protein>
    <recommendedName>
        <fullName evidence="2 5">Alpha-galactosidase</fullName>
        <ecNumber evidence="2 5">3.2.1.22</ecNumber>
    </recommendedName>
</protein>
<dbReference type="Pfam" id="PF02065">
    <property type="entry name" value="Melibiase"/>
    <property type="match status" value="1"/>
</dbReference>
<feature type="domain" description="Glycosyl hydrolase family 36 N-terminal" evidence="8">
    <location>
        <begin position="27"/>
        <end position="276"/>
    </location>
</feature>
<keyword evidence="10" id="KW-1185">Reference proteome</keyword>